<keyword evidence="2 7" id="KW-0645">Protease</keyword>
<dbReference type="RefSeq" id="WP_034767166.1">
    <property type="nucleotide sequence ID" value="NZ_CCRF01000009.1"/>
</dbReference>
<dbReference type="PANTHER" id="PTHR15462:SF8">
    <property type="entry name" value="SERINE PROTEASE"/>
    <property type="match status" value="1"/>
</dbReference>
<evidence type="ECO:0000313" key="10">
    <source>
        <dbReference type="EMBL" id="KIO72627.1"/>
    </source>
</evidence>
<dbReference type="PRINTS" id="PR00839">
    <property type="entry name" value="V8PROTEASE"/>
</dbReference>
<dbReference type="PANTHER" id="PTHR15462">
    <property type="entry name" value="SERINE PROTEASE"/>
    <property type="match status" value="1"/>
</dbReference>
<dbReference type="Pfam" id="PF00089">
    <property type="entry name" value="Trypsin"/>
    <property type="match status" value="1"/>
</dbReference>
<evidence type="ECO:0000256" key="4">
    <source>
        <dbReference type="ARBA" id="ARBA00022801"/>
    </source>
</evidence>
<reference evidence="9 12" key="1">
    <citation type="submission" date="2014-07" db="EMBL/GenBank/DDBJ databases">
        <authorList>
            <person name="Wibberg Daniel"/>
        </authorList>
    </citation>
    <scope>NUCLEOTIDE SEQUENCE [LARGE SCALE GENOMIC DNA]</scope>
</reference>
<dbReference type="EC" id="3.4.21.-" evidence="7"/>
<feature type="chain" id="PRO_5010393661" description="Serine protease" evidence="7">
    <location>
        <begin position="24"/>
        <end position="330"/>
    </location>
</feature>
<organism evidence="9 12">
    <name type="scientific">Caldibacillus thermoamylovorans</name>
    <dbReference type="NCBI Taxonomy" id="35841"/>
    <lineage>
        <taxon>Bacteria</taxon>
        <taxon>Bacillati</taxon>
        <taxon>Bacillota</taxon>
        <taxon>Bacilli</taxon>
        <taxon>Bacillales</taxon>
        <taxon>Bacillaceae</taxon>
        <taxon>Caldibacillus</taxon>
    </lineage>
</organism>
<dbReference type="OrthoDB" id="191045at2"/>
<dbReference type="AlphaFoldDB" id="A0A090IPT7"/>
<keyword evidence="4 7" id="KW-0378">Hydrolase</keyword>
<protein>
    <recommendedName>
        <fullName evidence="7">Serine protease</fullName>
        <ecNumber evidence="7">3.4.21.-</ecNumber>
    </recommendedName>
</protein>
<dbReference type="SMART" id="SM00020">
    <property type="entry name" value="Tryp_SPc"/>
    <property type="match status" value="1"/>
</dbReference>
<dbReference type="InterPro" id="IPR001254">
    <property type="entry name" value="Trypsin_dom"/>
</dbReference>
<keyword evidence="5 7" id="KW-0720">Serine protease</keyword>
<evidence type="ECO:0000256" key="3">
    <source>
        <dbReference type="ARBA" id="ARBA00022729"/>
    </source>
</evidence>
<keyword evidence="3 7" id="KW-0732">Signal</keyword>
<evidence type="ECO:0000256" key="1">
    <source>
        <dbReference type="ARBA" id="ARBA00008764"/>
    </source>
</evidence>
<feature type="domain" description="Peptidase S1" evidence="8">
    <location>
        <begin position="115"/>
        <end position="326"/>
    </location>
</feature>
<gene>
    <name evidence="10" type="ORF">B4167_2929</name>
    <name evidence="9" type="ORF">BT1A1_0210</name>
</gene>
<dbReference type="EMBL" id="JXLU01000090">
    <property type="protein sequence ID" value="KIO72627.1"/>
    <property type="molecule type" value="Genomic_DNA"/>
</dbReference>
<dbReference type="InterPro" id="IPR009003">
    <property type="entry name" value="Peptidase_S1_PA"/>
</dbReference>
<evidence type="ECO:0000256" key="6">
    <source>
        <dbReference type="PIRSR" id="PIRSR608256-1"/>
    </source>
</evidence>
<evidence type="ECO:0000256" key="7">
    <source>
        <dbReference type="RuleBase" id="RU004296"/>
    </source>
</evidence>
<accession>A0A090IPT7</accession>
<dbReference type="SUPFAM" id="SSF50494">
    <property type="entry name" value="Trypsin-like serine proteases"/>
    <property type="match status" value="1"/>
</dbReference>
<evidence type="ECO:0000259" key="8">
    <source>
        <dbReference type="SMART" id="SM00020"/>
    </source>
</evidence>
<evidence type="ECO:0000313" key="9">
    <source>
        <dbReference type="EMBL" id="CEE00071.1"/>
    </source>
</evidence>
<feature type="signal peptide" evidence="7">
    <location>
        <begin position="1"/>
        <end position="23"/>
    </location>
</feature>
<dbReference type="Proteomes" id="UP000032076">
    <property type="component" value="Unassembled WGS sequence"/>
</dbReference>
<dbReference type="InterPro" id="IPR008256">
    <property type="entry name" value="Peptidase_S1B"/>
</dbReference>
<keyword evidence="12" id="KW-1185">Reference proteome</keyword>
<dbReference type="Gene3D" id="2.40.10.10">
    <property type="entry name" value="Trypsin-like serine proteases"/>
    <property type="match status" value="2"/>
</dbReference>
<dbReference type="InterPro" id="IPR043504">
    <property type="entry name" value="Peptidase_S1_PA_chymotrypsin"/>
</dbReference>
<proteinExistence type="inferred from homology"/>
<evidence type="ECO:0000313" key="11">
    <source>
        <dbReference type="Proteomes" id="UP000032076"/>
    </source>
</evidence>
<feature type="active site" description="Charge relay system" evidence="6">
    <location>
        <position position="285"/>
    </location>
</feature>
<dbReference type="EMBL" id="CCRF01000009">
    <property type="protein sequence ID" value="CEE00071.1"/>
    <property type="molecule type" value="Genomic_DNA"/>
</dbReference>
<dbReference type="GO" id="GO:0004252">
    <property type="term" value="F:serine-type endopeptidase activity"/>
    <property type="evidence" value="ECO:0007669"/>
    <property type="project" value="InterPro"/>
</dbReference>
<dbReference type="InterPro" id="IPR050966">
    <property type="entry name" value="Glutamyl_endopeptidase"/>
</dbReference>
<dbReference type="PATRIC" id="fig|35841.6.peg.3179"/>
<dbReference type="Proteomes" id="UP000040576">
    <property type="component" value="Unassembled WGS sequence"/>
</dbReference>
<reference evidence="10 11" key="2">
    <citation type="submission" date="2015-01" db="EMBL/GenBank/DDBJ databases">
        <title>Draft Genome Sequences of Four Bacillus thermoamylovorans Strains, Isolated From Food Products.</title>
        <authorList>
            <person name="Krawcyk A.O."/>
            <person name="Berendsen E.M."/>
            <person name="Eijlander R.T."/>
            <person name="de Jong A."/>
            <person name="Wells-Bennik M."/>
            <person name="Kuipers O.P."/>
        </authorList>
    </citation>
    <scope>NUCLEOTIDE SEQUENCE [LARGE SCALE GENOMIC DNA]</scope>
    <source>
        <strain evidence="10 11">B4167</strain>
    </source>
</reference>
<sequence>MKKYYFSTLLLVVFLLIPLTAFADEFDSQNDSHPYDMVNSKGEVIKYEDYMKKLNASSSVKMNENYNGNGKILPERKLPNYKKYKPYKILDSSVPSEAIQQLFTPYVVIGQDGRRVVEDATVSPFKQISYIELEWADGWGWCTGTLIGKDTVLTNGHCVVDPDTHQGIRGAYVFPGLNNNHYRYGAYEVVDYFVTSHWINTGDSAQDFAVLKLAPYYGNNAGDVAGYLPIKQVTNIANQTIKVYGYPSDKISNTGTYSQWGMSGSVEREDTSLAFYQLDTFNGQSGSALLNNANEIVGVHRGGYSFTDGQTFNGGPKMIKPVYDFIRATQ</sequence>
<evidence type="ECO:0000256" key="5">
    <source>
        <dbReference type="ARBA" id="ARBA00022825"/>
    </source>
</evidence>
<name>A0A090IPT7_9BACI</name>
<evidence type="ECO:0000313" key="12">
    <source>
        <dbReference type="Proteomes" id="UP000040576"/>
    </source>
</evidence>
<dbReference type="eggNOG" id="COG3591">
    <property type="taxonomic scope" value="Bacteria"/>
</dbReference>
<feature type="active site" description="Charge relay system" evidence="6">
    <location>
        <position position="157"/>
    </location>
</feature>
<comment type="similarity">
    <text evidence="1 7">Belongs to the peptidase S1B family.</text>
</comment>
<evidence type="ECO:0000256" key="2">
    <source>
        <dbReference type="ARBA" id="ARBA00022670"/>
    </source>
</evidence>
<feature type="active site" description="Charge relay system" evidence="6">
    <location>
        <position position="207"/>
    </location>
</feature>
<dbReference type="GO" id="GO:0006508">
    <property type="term" value="P:proteolysis"/>
    <property type="evidence" value="ECO:0007669"/>
    <property type="project" value="UniProtKB-KW"/>
</dbReference>
<dbReference type="GeneID" id="92959373"/>